<keyword evidence="7" id="KW-1185">Reference proteome</keyword>
<evidence type="ECO:0000256" key="4">
    <source>
        <dbReference type="SAM" id="MobiDB-lite"/>
    </source>
</evidence>
<dbReference type="PANTHER" id="PTHR42788:SF13">
    <property type="entry name" value="ALIPHATIC SULFONATES IMPORT ATP-BINDING PROTEIN SSUB"/>
    <property type="match status" value="1"/>
</dbReference>
<dbReference type="InterPro" id="IPR017871">
    <property type="entry name" value="ABC_transporter-like_CS"/>
</dbReference>
<dbReference type="KEGG" id="gji:H1R19_06775"/>
<dbReference type="Proteomes" id="UP000515663">
    <property type="component" value="Chromosome"/>
</dbReference>
<organism evidence="6 7">
    <name type="scientific">Gordonia jinghuaiqii</name>
    <dbReference type="NCBI Taxonomy" id="2758710"/>
    <lineage>
        <taxon>Bacteria</taxon>
        <taxon>Bacillati</taxon>
        <taxon>Actinomycetota</taxon>
        <taxon>Actinomycetes</taxon>
        <taxon>Mycobacteriales</taxon>
        <taxon>Gordoniaceae</taxon>
        <taxon>Gordonia</taxon>
    </lineage>
</organism>
<dbReference type="PROSITE" id="PS50893">
    <property type="entry name" value="ABC_TRANSPORTER_2"/>
    <property type="match status" value="1"/>
</dbReference>
<dbReference type="InterPro" id="IPR050166">
    <property type="entry name" value="ABC_transporter_ATP-bind"/>
</dbReference>
<evidence type="ECO:0000256" key="1">
    <source>
        <dbReference type="ARBA" id="ARBA00022448"/>
    </source>
</evidence>
<dbReference type="PROSITE" id="PS00211">
    <property type="entry name" value="ABC_TRANSPORTER_1"/>
    <property type="match status" value="1"/>
</dbReference>
<dbReference type="InterPro" id="IPR003439">
    <property type="entry name" value="ABC_transporter-like_ATP-bd"/>
</dbReference>
<proteinExistence type="predicted"/>
<dbReference type="CDD" id="cd03293">
    <property type="entry name" value="ABC_NrtD_SsuB_transporters"/>
    <property type="match status" value="1"/>
</dbReference>
<dbReference type="SMART" id="SM00382">
    <property type="entry name" value="AAA"/>
    <property type="match status" value="1"/>
</dbReference>
<dbReference type="EMBL" id="CP059491">
    <property type="protein sequence ID" value="QMT02826.1"/>
    <property type="molecule type" value="Genomic_DNA"/>
</dbReference>
<evidence type="ECO:0000313" key="6">
    <source>
        <dbReference type="EMBL" id="QMT02826.1"/>
    </source>
</evidence>
<feature type="domain" description="ABC transporter" evidence="5">
    <location>
        <begin position="31"/>
        <end position="261"/>
    </location>
</feature>
<evidence type="ECO:0000256" key="3">
    <source>
        <dbReference type="ARBA" id="ARBA00022840"/>
    </source>
</evidence>
<reference evidence="7" key="1">
    <citation type="submission" date="2020-07" db="EMBL/GenBank/DDBJ databases">
        <title>novel species isolated from the respiratory tract of Marmot.</title>
        <authorList>
            <person name="Zhang G."/>
        </authorList>
    </citation>
    <scope>NUCLEOTIDE SEQUENCE [LARGE SCALE GENOMIC DNA]</scope>
    <source>
        <strain evidence="7">686</strain>
    </source>
</reference>
<dbReference type="InterPro" id="IPR003593">
    <property type="entry name" value="AAA+_ATPase"/>
</dbReference>
<dbReference type="Gene3D" id="3.40.50.300">
    <property type="entry name" value="P-loop containing nucleotide triphosphate hydrolases"/>
    <property type="match status" value="1"/>
</dbReference>
<dbReference type="AlphaFoldDB" id="A0A7D7QRH2"/>
<protein>
    <submittedName>
        <fullName evidence="6">ABC transporter ATP-binding protein</fullName>
    </submittedName>
</protein>
<evidence type="ECO:0000259" key="5">
    <source>
        <dbReference type="PROSITE" id="PS50893"/>
    </source>
</evidence>
<accession>A0A7D7QRH2</accession>
<evidence type="ECO:0000256" key="2">
    <source>
        <dbReference type="ARBA" id="ARBA00022741"/>
    </source>
</evidence>
<evidence type="ECO:0000313" key="7">
    <source>
        <dbReference type="Proteomes" id="UP000515663"/>
    </source>
</evidence>
<keyword evidence="3 6" id="KW-0067">ATP-binding</keyword>
<dbReference type="RefSeq" id="WP_219851043.1">
    <property type="nucleotide sequence ID" value="NZ_CP059491.1"/>
</dbReference>
<dbReference type="Pfam" id="PF00005">
    <property type="entry name" value="ABC_tran"/>
    <property type="match status" value="1"/>
</dbReference>
<keyword evidence="1" id="KW-0813">Transport</keyword>
<name>A0A7D7QRH2_9ACTN</name>
<gene>
    <name evidence="6" type="ORF">H1R19_06775</name>
</gene>
<dbReference type="PANTHER" id="PTHR42788">
    <property type="entry name" value="TAURINE IMPORT ATP-BINDING PROTEIN-RELATED"/>
    <property type="match status" value="1"/>
</dbReference>
<feature type="compositionally biased region" description="Basic and acidic residues" evidence="4">
    <location>
        <begin position="12"/>
        <end position="26"/>
    </location>
</feature>
<feature type="region of interest" description="Disordered" evidence="4">
    <location>
        <begin position="1"/>
        <end position="29"/>
    </location>
</feature>
<dbReference type="GO" id="GO:0016887">
    <property type="term" value="F:ATP hydrolysis activity"/>
    <property type="evidence" value="ECO:0007669"/>
    <property type="project" value="InterPro"/>
</dbReference>
<dbReference type="SUPFAM" id="SSF52540">
    <property type="entry name" value="P-loop containing nucleoside triphosphate hydrolases"/>
    <property type="match status" value="1"/>
</dbReference>
<dbReference type="InterPro" id="IPR027417">
    <property type="entry name" value="P-loop_NTPase"/>
</dbReference>
<keyword evidence="2" id="KW-0547">Nucleotide-binding</keyword>
<dbReference type="GO" id="GO:0005524">
    <property type="term" value="F:ATP binding"/>
    <property type="evidence" value="ECO:0007669"/>
    <property type="project" value="UniProtKB-KW"/>
</dbReference>
<sequence length="282" mass="29534">MSSNSSSPLVDAGDRATAETPGRDAGQRGAIRLRNVSQTYGAGAGAVTAVGPVDLDIPPGEFLVLVGASGCGKSTLLRLIAGFEQASTGEVEVSGGAPLPGVTSGVVFQQPRLFPWKTVGGNIDLALKYARVPRGERAARRVELLHRVGLEDIAQRRIWEISGGQQQRVAIARALAAETSLLLLDEPFAALDALTRERLQEDLRAVSSDSGRTSVFVTHSADEAAFLGSRIIVLTRRPGRVALDLTSPLPRTGVGPEELRGSPEYAALRAEVGAAVKEAAVA</sequence>